<dbReference type="EMBL" id="JAVRRT010000011">
    <property type="protein sequence ID" value="KAK5167344.1"/>
    <property type="molecule type" value="Genomic_DNA"/>
</dbReference>
<dbReference type="PIRSF" id="PIRSF001221">
    <property type="entry name" value="Amidase_fungi"/>
    <property type="match status" value="1"/>
</dbReference>
<dbReference type="RefSeq" id="XP_064657050.1">
    <property type="nucleotide sequence ID" value="XM_064804280.1"/>
</dbReference>
<dbReference type="Proteomes" id="UP001337655">
    <property type="component" value="Unassembled WGS sequence"/>
</dbReference>
<sequence length="531" mass="57868">MAWQDISTKAKEKLDASIPAEWRIKEDNLPPVDRKDVTGVPAECGILSDLELAITDSYATEIVQKVAAGEWKAEDVTRAFCRRAVIAHQLTNCLTVTMFDAALARAKELDDHLSRTGKTVGPLHGLPVSLKDNFNIPGYPSSVGFCSWALEPMEQESTIVAILRELGAVAYVKTNVPTAMMIAETVNNCYGRTTNPLNRNLTSGGSSGGESALIAMRGSPLGVGTDIGGSLRIPAACTGIYTIRPSYGRFPHFDARSGLAGQESIGSVHGPMARSMADLRLFTDNVANASPWLRDPKCIPMPWRSVEIKNRPKIAVLWDNGLCSPTPPVKRALQTVVDKLKSKNYDIITWPATGHAGANDLVGRFFVADGGRSVQKILEPTGEPWRPEMKSYSEAKELSTYDLWQLQKQRTALQKMYLDRWAACEGLDAILGPTTPYAAPRAGGFKTVSYTAIFNLLDYSSTSFPSGVVGDREVDVYTADFKALGEVDEVTKADYDAAEIEGIPVSLQLTCRRLEDEKVMALTAKVCEDIK</sequence>
<protein>
    <recommendedName>
        <fullName evidence="3">amidase</fullName>
        <ecNumber evidence="3">3.5.1.4</ecNumber>
    </recommendedName>
</protein>
<dbReference type="SUPFAM" id="SSF75304">
    <property type="entry name" value="Amidase signature (AS) enzymes"/>
    <property type="match status" value="1"/>
</dbReference>
<feature type="active site" description="Acyl-ester intermediate" evidence="5">
    <location>
        <position position="230"/>
    </location>
</feature>
<feature type="binding site" evidence="6">
    <location>
        <position position="206"/>
    </location>
    <ligand>
        <name>substrate</name>
    </ligand>
</feature>
<feature type="domain" description="Amidase" evidence="7">
    <location>
        <begin position="75"/>
        <end position="519"/>
    </location>
</feature>
<keyword evidence="9" id="KW-1185">Reference proteome</keyword>
<evidence type="ECO:0000313" key="8">
    <source>
        <dbReference type="EMBL" id="KAK5167344.1"/>
    </source>
</evidence>
<name>A0AAV9P6I9_9PEZI</name>
<dbReference type="InterPro" id="IPR023631">
    <property type="entry name" value="Amidase_dom"/>
</dbReference>
<dbReference type="InterPro" id="IPR036928">
    <property type="entry name" value="AS_sf"/>
</dbReference>
<feature type="active site" description="Charge relay system" evidence="5">
    <location>
        <position position="206"/>
    </location>
</feature>
<dbReference type="PROSITE" id="PS00571">
    <property type="entry name" value="AMIDASES"/>
    <property type="match status" value="1"/>
</dbReference>
<feature type="binding site" evidence="6">
    <location>
        <begin position="227"/>
        <end position="230"/>
    </location>
    <ligand>
        <name>substrate</name>
    </ligand>
</feature>
<evidence type="ECO:0000256" key="1">
    <source>
        <dbReference type="ARBA" id="ARBA00001311"/>
    </source>
</evidence>
<evidence type="ECO:0000256" key="2">
    <source>
        <dbReference type="ARBA" id="ARBA00009199"/>
    </source>
</evidence>
<evidence type="ECO:0000256" key="5">
    <source>
        <dbReference type="PIRSR" id="PIRSR001221-1"/>
    </source>
</evidence>
<feature type="active site" description="Charge relay system" evidence="5">
    <location>
        <position position="131"/>
    </location>
</feature>
<dbReference type="AlphaFoldDB" id="A0AAV9P6I9"/>
<gene>
    <name evidence="8" type="ORF">LTR77_007043</name>
</gene>
<comment type="similarity">
    <text evidence="2">Belongs to the amidase family.</text>
</comment>
<dbReference type="Gene3D" id="3.90.1300.10">
    <property type="entry name" value="Amidase signature (AS) domain"/>
    <property type="match status" value="1"/>
</dbReference>
<reference evidence="8 9" key="1">
    <citation type="submission" date="2023-08" db="EMBL/GenBank/DDBJ databases">
        <title>Black Yeasts Isolated from many extreme environments.</title>
        <authorList>
            <person name="Coleine C."/>
            <person name="Stajich J.E."/>
            <person name="Selbmann L."/>
        </authorList>
    </citation>
    <scope>NUCLEOTIDE SEQUENCE [LARGE SCALE GENOMIC DNA]</scope>
    <source>
        <strain evidence="8 9">CCFEE 5935</strain>
    </source>
</reference>
<dbReference type="InterPro" id="IPR020556">
    <property type="entry name" value="Amidase_CS"/>
</dbReference>
<dbReference type="GeneID" id="89928379"/>
<evidence type="ECO:0000259" key="7">
    <source>
        <dbReference type="Pfam" id="PF01425"/>
    </source>
</evidence>
<evidence type="ECO:0000256" key="4">
    <source>
        <dbReference type="ARBA" id="ARBA00022801"/>
    </source>
</evidence>
<dbReference type="EC" id="3.5.1.4" evidence="3"/>
<dbReference type="GO" id="GO:0004040">
    <property type="term" value="F:amidase activity"/>
    <property type="evidence" value="ECO:0007669"/>
    <property type="project" value="UniProtKB-EC"/>
</dbReference>
<evidence type="ECO:0000256" key="3">
    <source>
        <dbReference type="ARBA" id="ARBA00012922"/>
    </source>
</evidence>
<evidence type="ECO:0000256" key="6">
    <source>
        <dbReference type="PIRSR" id="PIRSR001221-2"/>
    </source>
</evidence>
<evidence type="ECO:0000313" key="9">
    <source>
        <dbReference type="Proteomes" id="UP001337655"/>
    </source>
</evidence>
<comment type="caution">
    <text evidence="8">The sequence shown here is derived from an EMBL/GenBank/DDBJ whole genome shotgun (WGS) entry which is preliminary data.</text>
</comment>
<comment type="catalytic activity">
    <reaction evidence="1">
        <text>a monocarboxylic acid amide + H2O = a monocarboxylate + NH4(+)</text>
        <dbReference type="Rhea" id="RHEA:12020"/>
        <dbReference type="ChEBI" id="CHEBI:15377"/>
        <dbReference type="ChEBI" id="CHEBI:28938"/>
        <dbReference type="ChEBI" id="CHEBI:35757"/>
        <dbReference type="ChEBI" id="CHEBI:83628"/>
        <dbReference type="EC" id="3.5.1.4"/>
    </reaction>
</comment>
<dbReference type="PANTHER" id="PTHR46072">
    <property type="entry name" value="AMIDASE-RELATED-RELATED"/>
    <property type="match status" value="1"/>
</dbReference>
<accession>A0AAV9P6I9</accession>
<feature type="binding site" evidence="6">
    <location>
        <position position="180"/>
    </location>
    <ligand>
        <name>substrate</name>
    </ligand>
</feature>
<keyword evidence="4" id="KW-0378">Hydrolase</keyword>
<dbReference type="Pfam" id="PF01425">
    <property type="entry name" value="Amidase"/>
    <property type="match status" value="1"/>
</dbReference>
<proteinExistence type="inferred from homology"/>
<dbReference type="PANTHER" id="PTHR46072:SF11">
    <property type="entry name" value="AMIDASE-RELATED"/>
    <property type="match status" value="1"/>
</dbReference>
<organism evidence="8 9">
    <name type="scientific">Saxophila tyrrhenica</name>
    <dbReference type="NCBI Taxonomy" id="1690608"/>
    <lineage>
        <taxon>Eukaryota</taxon>
        <taxon>Fungi</taxon>
        <taxon>Dikarya</taxon>
        <taxon>Ascomycota</taxon>
        <taxon>Pezizomycotina</taxon>
        <taxon>Dothideomycetes</taxon>
        <taxon>Dothideomycetidae</taxon>
        <taxon>Mycosphaerellales</taxon>
        <taxon>Extremaceae</taxon>
        <taxon>Saxophila</taxon>
    </lineage>
</organism>